<evidence type="ECO:0000313" key="1">
    <source>
        <dbReference type="EMBL" id="EDJ89951.1"/>
    </source>
</evidence>
<dbReference type="EMBL" id="AAZE01000030">
    <property type="protein sequence ID" value="EDJ89951.1"/>
    <property type="molecule type" value="Genomic_DNA"/>
</dbReference>
<gene>
    <name evidence="1" type="ORF">CGSHi22421_05722</name>
</gene>
<accession>A4N727</accession>
<reference evidence="1 2" key="1">
    <citation type="journal article" date="2007" name="Genome Biol.">
        <title>Characterization and modeling of the Haemophilus influenzae core and supragenomes based on the complete genomic sequences of Rd and 12 clinical nontypeable strains.</title>
        <authorList>
            <person name="Hogg J.S."/>
            <person name="Hu F.Z."/>
            <person name="Janto B."/>
            <person name="Boissy R."/>
            <person name="Hayes J."/>
            <person name="Keefe R."/>
            <person name="Post J.C."/>
            <person name="Ehrlich G.D."/>
        </authorList>
    </citation>
    <scope>NUCLEOTIDE SEQUENCE [LARGE SCALE GENOMIC DNA]</scope>
    <source>
        <strain evidence="1 2">R3021</strain>
    </source>
</reference>
<protein>
    <submittedName>
        <fullName evidence="1">Uncharacterized protein</fullName>
    </submittedName>
</protein>
<dbReference type="AlphaFoldDB" id="A4N727"/>
<organism evidence="1 2">
    <name type="scientific">Haemophilus influenzae R3021</name>
    <dbReference type="NCBI Taxonomy" id="375432"/>
    <lineage>
        <taxon>Bacteria</taxon>
        <taxon>Pseudomonadati</taxon>
        <taxon>Pseudomonadota</taxon>
        <taxon>Gammaproteobacteria</taxon>
        <taxon>Pasteurellales</taxon>
        <taxon>Pasteurellaceae</taxon>
        <taxon>Haemophilus</taxon>
    </lineage>
</organism>
<evidence type="ECO:0000313" key="2">
    <source>
        <dbReference type="Proteomes" id="UP000003798"/>
    </source>
</evidence>
<sequence length="23" mass="2718">MNNNQGLENIKKQLLDLFSLKKE</sequence>
<proteinExistence type="predicted"/>
<dbReference type="Proteomes" id="UP000003798">
    <property type="component" value="Unassembled WGS sequence"/>
</dbReference>
<name>A4N727_HAEIF</name>